<keyword evidence="3" id="KW-1185">Reference proteome</keyword>
<feature type="region of interest" description="Disordered" evidence="1">
    <location>
        <begin position="45"/>
        <end position="111"/>
    </location>
</feature>
<sequence>MPAHEEFMPNRIFCHDGHRRIHAEAELRHALTAAGFTDRNIHRTAGAARRSSGSVQQRFSAAAVQRTRSAKSRAAQPTASTVSRPTSSRLRQTAGSPGCPANSARMPCTAQ</sequence>
<gene>
    <name evidence="2" type="ORF">FHX73_115261</name>
</gene>
<evidence type="ECO:0000256" key="1">
    <source>
        <dbReference type="SAM" id="MobiDB-lite"/>
    </source>
</evidence>
<proteinExistence type="predicted"/>
<dbReference type="Proteomes" id="UP000317940">
    <property type="component" value="Unassembled WGS sequence"/>
</dbReference>
<reference evidence="2 3" key="1">
    <citation type="submission" date="2019-06" db="EMBL/GenBank/DDBJ databases">
        <title>Sequencing the genomes of 1000 actinobacteria strains.</title>
        <authorList>
            <person name="Klenk H.-P."/>
        </authorList>
    </citation>
    <scope>NUCLEOTIDE SEQUENCE [LARGE SCALE GENOMIC DNA]</scope>
    <source>
        <strain evidence="2 3">DSM 44826</strain>
    </source>
</reference>
<feature type="compositionally biased region" description="Polar residues" evidence="1">
    <location>
        <begin position="75"/>
        <end position="95"/>
    </location>
</feature>
<evidence type="ECO:0000313" key="3">
    <source>
        <dbReference type="Proteomes" id="UP000317940"/>
    </source>
</evidence>
<comment type="caution">
    <text evidence="2">The sequence shown here is derived from an EMBL/GenBank/DDBJ whole genome shotgun (WGS) entry which is preliminary data.</text>
</comment>
<dbReference type="EMBL" id="VIWT01000001">
    <property type="protein sequence ID" value="TWG01368.1"/>
    <property type="molecule type" value="Genomic_DNA"/>
</dbReference>
<accession>A0A561UPR7</accession>
<evidence type="ECO:0000313" key="2">
    <source>
        <dbReference type="EMBL" id="TWG01368.1"/>
    </source>
</evidence>
<dbReference type="AlphaFoldDB" id="A0A561UPR7"/>
<organism evidence="2 3">
    <name type="scientific">Kitasatospora viridis</name>
    <dbReference type="NCBI Taxonomy" id="281105"/>
    <lineage>
        <taxon>Bacteria</taxon>
        <taxon>Bacillati</taxon>
        <taxon>Actinomycetota</taxon>
        <taxon>Actinomycetes</taxon>
        <taxon>Kitasatosporales</taxon>
        <taxon>Streptomycetaceae</taxon>
        <taxon>Kitasatospora</taxon>
    </lineage>
</organism>
<name>A0A561UPR7_9ACTN</name>
<protein>
    <submittedName>
        <fullName evidence="2">Uncharacterized protein</fullName>
    </submittedName>
</protein>